<gene>
    <name evidence="2" type="ORF">MNOR_LOCUS7360</name>
</gene>
<feature type="compositionally biased region" description="Low complexity" evidence="1">
    <location>
        <begin position="109"/>
        <end position="118"/>
    </location>
</feature>
<feature type="region of interest" description="Disordered" evidence="1">
    <location>
        <begin position="1"/>
        <end position="46"/>
    </location>
</feature>
<protein>
    <submittedName>
        <fullName evidence="2">Uncharacterized protein</fullName>
    </submittedName>
</protein>
<feature type="region of interest" description="Disordered" evidence="1">
    <location>
        <begin position="207"/>
        <end position="232"/>
    </location>
</feature>
<dbReference type="AlphaFoldDB" id="A0AAV2Q543"/>
<feature type="compositionally biased region" description="Basic and acidic residues" evidence="1">
    <location>
        <begin position="95"/>
        <end position="106"/>
    </location>
</feature>
<feature type="region of interest" description="Disordered" evidence="1">
    <location>
        <begin position="64"/>
        <end position="178"/>
    </location>
</feature>
<feature type="compositionally biased region" description="Low complexity" evidence="1">
    <location>
        <begin position="7"/>
        <end position="16"/>
    </location>
</feature>
<proteinExistence type="predicted"/>
<feature type="compositionally biased region" description="Pro residues" evidence="1">
    <location>
        <begin position="162"/>
        <end position="171"/>
    </location>
</feature>
<name>A0AAV2Q543_MEGNR</name>
<feature type="compositionally biased region" description="Low complexity" evidence="1">
    <location>
        <begin position="147"/>
        <end position="161"/>
    </location>
</feature>
<keyword evidence="3" id="KW-1185">Reference proteome</keyword>
<comment type="caution">
    <text evidence="2">The sequence shown here is derived from an EMBL/GenBank/DDBJ whole genome shotgun (WGS) entry which is preliminary data.</text>
</comment>
<dbReference type="Proteomes" id="UP001497623">
    <property type="component" value="Unassembled WGS sequence"/>
</dbReference>
<evidence type="ECO:0000313" key="3">
    <source>
        <dbReference type="Proteomes" id="UP001497623"/>
    </source>
</evidence>
<feature type="compositionally biased region" description="Pro residues" evidence="1">
    <location>
        <begin position="17"/>
        <end position="44"/>
    </location>
</feature>
<reference evidence="2 3" key="1">
    <citation type="submission" date="2024-05" db="EMBL/GenBank/DDBJ databases">
        <authorList>
            <person name="Wallberg A."/>
        </authorList>
    </citation>
    <scope>NUCLEOTIDE SEQUENCE [LARGE SCALE GENOMIC DNA]</scope>
</reference>
<evidence type="ECO:0000313" key="2">
    <source>
        <dbReference type="EMBL" id="CAL4068558.1"/>
    </source>
</evidence>
<accession>A0AAV2Q543</accession>
<feature type="compositionally biased region" description="Polar residues" evidence="1">
    <location>
        <begin position="220"/>
        <end position="230"/>
    </location>
</feature>
<evidence type="ECO:0000256" key="1">
    <source>
        <dbReference type="SAM" id="MobiDB-lite"/>
    </source>
</evidence>
<dbReference type="EMBL" id="CAXKWB010003218">
    <property type="protein sequence ID" value="CAL4068558.1"/>
    <property type="molecule type" value="Genomic_DNA"/>
</dbReference>
<organism evidence="2 3">
    <name type="scientific">Meganyctiphanes norvegica</name>
    <name type="common">Northern krill</name>
    <name type="synonym">Thysanopoda norvegica</name>
    <dbReference type="NCBI Taxonomy" id="48144"/>
    <lineage>
        <taxon>Eukaryota</taxon>
        <taxon>Metazoa</taxon>
        <taxon>Ecdysozoa</taxon>
        <taxon>Arthropoda</taxon>
        <taxon>Crustacea</taxon>
        <taxon>Multicrustacea</taxon>
        <taxon>Malacostraca</taxon>
        <taxon>Eumalacostraca</taxon>
        <taxon>Eucarida</taxon>
        <taxon>Euphausiacea</taxon>
        <taxon>Euphausiidae</taxon>
        <taxon>Meganyctiphanes</taxon>
    </lineage>
</organism>
<sequence length="236" mass="25024">MKKKNALSPPSQSQPPVSLPPPPPPPPPQPPPHSLPLPPPPLAPPLHMKFKSGFQCTVVSVRSTASNVGSGRYQKNRSGSGGVPAAAVSPNMHKYQPEDTTSHDGTLKSSYSSTNSFSTLEASQLPSKSPFVPAHAIGSGHISNRVGPSSKPSSGISSHAIPGPPPPPSNTPYPEIQSEGLFSHRVAWPTGSMPRKVKKLSWEDELSNKTELDPEVSLTPMEQESATDIPNLTVYF</sequence>